<dbReference type="PANTHER" id="PTHR43547">
    <property type="entry name" value="TWO-COMPONENT HISTIDINE KINASE"/>
    <property type="match status" value="1"/>
</dbReference>
<feature type="domain" description="Histidine kinase" evidence="7">
    <location>
        <begin position="165"/>
        <end position="386"/>
    </location>
</feature>
<sequence length="386" mass="44024">MDGGKKPHLWHLRTTADGSYPWGHQVLFGYVAGLFFVLVALLANRLMTPPHFIWAPFCLVTVLVGFFWGVGPALITLILGLLTFVFFVVIPQYHFLTWNIASDFMLFGPFIFAQVIIALLAAQHEVQYRRVLRMRRKLQSSAEELAVTNQQLERANHLKDYFVTRAAHELRTPLTTILGEAQLALRRLNKLKEPATASLPWKKDIELIEGQARGMNILIDELIDLSSFRSGEVQLRLSRCDFGDLCRKVVENLRTISGRSLEFKRPSSPVILQADSERLSQLVTNIMRNAIQYSQEGTMVHINLSLEPSHALLRVHNDAPELSQEQQEHLFEPFYRTPYAEIMFREGWGLGLTMSKEIAKQHGGHIWVQSFKGEGFTCFVQIPISK</sequence>
<name>A0ABQ6G3L0_9CHLR</name>
<evidence type="ECO:0000256" key="3">
    <source>
        <dbReference type="ARBA" id="ARBA00022553"/>
    </source>
</evidence>
<dbReference type="InterPro" id="IPR036890">
    <property type="entry name" value="HATPase_C_sf"/>
</dbReference>
<keyword evidence="6" id="KW-0812">Transmembrane</keyword>
<evidence type="ECO:0000313" key="9">
    <source>
        <dbReference type="Proteomes" id="UP001344906"/>
    </source>
</evidence>
<dbReference type="CDD" id="cd00075">
    <property type="entry name" value="HATPase"/>
    <property type="match status" value="1"/>
</dbReference>
<dbReference type="PANTHER" id="PTHR43547:SF2">
    <property type="entry name" value="HYBRID SIGNAL TRANSDUCTION HISTIDINE KINASE C"/>
    <property type="match status" value="1"/>
</dbReference>
<comment type="caution">
    <text evidence="8">The sequence shown here is derived from an EMBL/GenBank/DDBJ whole genome shotgun (WGS) entry which is preliminary data.</text>
</comment>
<dbReference type="SUPFAM" id="SSF47384">
    <property type="entry name" value="Homodimeric domain of signal transducing histidine kinase"/>
    <property type="match status" value="1"/>
</dbReference>
<evidence type="ECO:0000256" key="2">
    <source>
        <dbReference type="ARBA" id="ARBA00012438"/>
    </source>
</evidence>
<dbReference type="InterPro" id="IPR003594">
    <property type="entry name" value="HATPase_dom"/>
</dbReference>
<dbReference type="Proteomes" id="UP001344906">
    <property type="component" value="Unassembled WGS sequence"/>
</dbReference>
<organism evidence="8 9">
    <name type="scientific">Dictyobacter halimunensis</name>
    <dbReference type="NCBI Taxonomy" id="3026934"/>
    <lineage>
        <taxon>Bacteria</taxon>
        <taxon>Bacillati</taxon>
        <taxon>Chloroflexota</taxon>
        <taxon>Ktedonobacteria</taxon>
        <taxon>Ktedonobacterales</taxon>
        <taxon>Dictyobacteraceae</taxon>
        <taxon>Dictyobacter</taxon>
    </lineage>
</organism>
<keyword evidence="3" id="KW-0597">Phosphoprotein</keyword>
<feature type="transmembrane region" description="Helical" evidence="6">
    <location>
        <begin position="104"/>
        <end position="122"/>
    </location>
</feature>
<feature type="transmembrane region" description="Helical" evidence="6">
    <location>
        <begin position="27"/>
        <end position="44"/>
    </location>
</feature>
<dbReference type="Pfam" id="PF02518">
    <property type="entry name" value="HATPase_c"/>
    <property type="match status" value="1"/>
</dbReference>
<dbReference type="Gene3D" id="3.30.565.10">
    <property type="entry name" value="Histidine kinase-like ATPase, C-terminal domain"/>
    <property type="match status" value="1"/>
</dbReference>
<dbReference type="CDD" id="cd00082">
    <property type="entry name" value="HisKA"/>
    <property type="match status" value="1"/>
</dbReference>
<dbReference type="InterPro" id="IPR003661">
    <property type="entry name" value="HisK_dim/P_dom"/>
</dbReference>
<evidence type="ECO:0000256" key="4">
    <source>
        <dbReference type="ARBA" id="ARBA00022777"/>
    </source>
</evidence>
<dbReference type="PRINTS" id="PR00344">
    <property type="entry name" value="BCTRLSENSOR"/>
</dbReference>
<dbReference type="Gene3D" id="1.20.120.620">
    <property type="entry name" value="Backbone structure of the membrane domain of e. Coli histidine kinase receptor kdpd"/>
    <property type="match status" value="1"/>
</dbReference>
<dbReference type="InterPro" id="IPR038318">
    <property type="entry name" value="KdpD_sf"/>
</dbReference>
<dbReference type="SMART" id="SM00388">
    <property type="entry name" value="HisKA"/>
    <property type="match status" value="1"/>
</dbReference>
<keyword evidence="4" id="KW-0418">Kinase</keyword>
<evidence type="ECO:0000259" key="7">
    <source>
        <dbReference type="PROSITE" id="PS50109"/>
    </source>
</evidence>
<keyword evidence="4" id="KW-0808">Transferase</keyword>
<protein>
    <recommendedName>
        <fullName evidence="2">histidine kinase</fullName>
        <ecNumber evidence="2">2.7.13.3</ecNumber>
    </recommendedName>
</protein>
<keyword evidence="9" id="KW-1185">Reference proteome</keyword>
<reference evidence="8 9" key="1">
    <citation type="submission" date="2023-02" db="EMBL/GenBank/DDBJ databases">
        <title>Dictyobacter halimunensis sp. nov., a new member of the class Ktedonobacteria from forest soil in a geothermal area.</title>
        <authorList>
            <person name="Rachmania M.K."/>
            <person name="Ningsih F."/>
            <person name="Sakai Y."/>
            <person name="Yabe S."/>
            <person name="Yokota A."/>
            <person name="Sjamsuridzal W."/>
        </authorList>
    </citation>
    <scope>NUCLEOTIDE SEQUENCE [LARGE SCALE GENOMIC DNA]</scope>
    <source>
        <strain evidence="8 9">S3.2.2.5</strain>
    </source>
</reference>
<dbReference type="EC" id="2.7.13.3" evidence="2"/>
<evidence type="ECO:0000256" key="5">
    <source>
        <dbReference type="ARBA" id="ARBA00023012"/>
    </source>
</evidence>
<dbReference type="InterPro" id="IPR004358">
    <property type="entry name" value="Sig_transdc_His_kin-like_C"/>
</dbReference>
<dbReference type="SMART" id="SM00387">
    <property type="entry name" value="HATPase_c"/>
    <property type="match status" value="1"/>
</dbReference>
<gene>
    <name evidence="8" type="ORF">KDH_79180</name>
</gene>
<comment type="catalytic activity">
    <reaction evidence="1">
        <text>ATP + protein L-histidine = ADP + protein N-phospho-L-histidine.</text>
        <dbReference type="EC" id="2.7.13.3"/>
    </reaction>
</comment>
<feature type="transmembrane region" description="Helical" evidence="6">
    <location>
        <begin position="74"/>
        <end position="92"/>
    </location>
</feature>
<evidence type="ECO:0000256" key="6">
    <source>
        <dbReference type="SAM" id="Phobius"/>
    </source>
</evidence>
<keyword evidence="5" id="KW-0902">Two-component regulatory system</keyword>
<feature type="transmembrane region" description="Helical" evidence="6">
    <location>
        <begin position="51"/>
        <end position="68"/>
    </location>
</feature>
<dbReference type="InterPro" id="IPR005467">
    <property type="entry name" value="His_kinase_dom"/>
</dbReference>
<dbReference type="SUPFAM" id="SSF55874">
    <property type="entry name" value="ATPase domain of HSP90 chaperone/DNA topoisomerase II/histidine kinase"/>
    <property type="match status" value="1"/>
</dbReference>
<evidence type="ECO:0000256" key="1">
    <source>
        <dbReference type="ARBA" id="ARBA00000085"/>
    </source>
</evidence>
<keyword evidence="6" id="KW-1133">Transmembrane helix</keyword>
<dbReference type="Pfam" id="PF00512">
    <property type="entry name" value="HisKA"/>
    <property type="match status" value="1"/>
</dbReference>
<dbReference type="Gene3D" id="1.10.287.130">
    <property type="match status" value="1"/>
</dbReference>
<evidence type="ECO:0000313" key="8">
    <source>
        <dbReference type="EMBL" id="GLV61101.1"/>
    </source>
</evidence>
<dbReference type="EMBL" id="BSRI01000002">
    <property type="protein sequence ID" value="GLV61101.1"/>
    <property type="molecule type" value="Genomic_DNA"/>
</dbReference>
<dbReference type="PROSITE" id="PS50109">
    <property type="entry name" value="HIS_KIN"/>
    <property type="match status" value="1"/>
</dbReference>
<keyword evidence="6" id="KW-0472">Membrane</keyword>
<proteinExistence type="predicted"/>
<accession>A0ABQ6G3L0</accession>
<dbReference type="InterPro" id="IPR036097">
    <property type="entry name" value="HisK_dim/P_sf"/>
</dbReference>